<dbReference type="InterPro" id="IPR004488">
    <property type="entry name" value="Mg/Co-transport_prot_CorA"/>
</dbReference>
<evidence type="ECO:0000256" key="5">
    <source>
        <dbReference type="ARBA" id="ARBA00022692"/>
    </source>
</evidence>
<dbReference type="InterPro" id="IPR002523">
    <property type="entry name" value="MgTranspt_CorA/ZnTranspt_ZntB"/>
</dbReference>
<dbReference type="SUPFAM" id="SSF143865">
    <property type="entry name" value="CorA soluble domain-like"/>
    <property type="match status" value="1"/>
</dbReference>
<protein>
    <recommendedName>
        <fullName evidence="12">Magnesium transport protein CorA</fullName>
    </recommendedName>
</protein>
<dbReference type="GO" id="GO:0050897">
    <property type="term" value="F:cobalt ion binding"/>
    <property type="evidence" value="ECO:0007669"/>
    <property type="project" value="TreeGrafter"/>
</dbReference>
<dbReference type="PANTHER" id="PTHR46494:SF1">
    <property type="entry name" value="CORA FAMILY METAL ION TRANSPORTER (EUROFUNG)"/>
    <property type="match status" value="1"/>
</dbReference>
<dbReference type="STRING" id="34062.AXE82_00780"/>
<evidence type="ECO:0000256" key="6">
    <source>
        <dbReference type="ARBA" id="ARBA00022842"/>
    </source>
</evidence>
<feature type="transmembrane region" description="Helical" evidence="12">
    <location>
        <begin position="383"/>
        <end position="402"/>
    </location>
</feature>
<name>A0A2D2LU99_FAUOS</name>
<dbReference type="Gene3D" id="1.20.58.340">
    <property type="entry name" value="Magnesium transport protein CorA, transmembrane region"/>
    <property type="match status" value="2"/>
</dbReference>
<evidence type="ECO:0000256" key="2">
    <source>
        <dbReference type="ARBA" id="ARBA00009765"/>
    </source>
</evidence>
<comment type="similarity">
    <text evidence="2 12">Belongs to the CorA metal ion transporter (MIT) (TC 1.A.35) family.</text>
</comment>
<keyword evidence="9 12" id="KW-0472">Membrane</keyword>
<dbReference type="GO" id="GO:0015095">
    <property type="term" value="F:magnesium ion transmembrane transporter activity"/>
    <property type="evidence" value="ECO:0007669"/>
    <property type="project" value="UniProtKB-UniRule"/>
</dbReference>
<dbReference type="GO" id="GO:0000287">
    <property type="term" value="F:magnesium ion binding"/>
    <property type="evidence" value="ECO:0007669"/>
    <property type="project" value="TreeGrafter"/>
</dbReference>
<keyword evidence="6 12" id="KW-0460">Magnesium</keyword>
<keyword evidence="3 12" id="KW-0813">Transport</keyword>
<proteinExistence type="inferred from homology"/>
<evidence type="ECO:0000313" key="14">
    <source>
        <dbReference type="Proteomes" id="UP000229340"/>
    </source>
</evidence>
<organism evidence="13 14">
    <name type="scientific">Faucicola osloensis</name>
    <name type="common">Moraxella osloensis</name>
    <dbReference type="NCBI Taxonomy" id="34062"/>
    <lineage>
        <taxon>Bacteria</taxon>
        <taxon>Pseudomonadati</taxon>
        <taxon>Pseudomonadota</taxon>
        <taxon>Gammaproteobacteria</taxon>
        <taxon>Moraxellales</taxon>
        <taxon>Moraxellaceae</taxon>
        <taxon>Faucicola</taxon>
    </lineage>
</organism>
<dbReference type="InterPro" id="IPR045863">
    <property type="entry name" value="CorA_TM1_TM2"/>
</dbReference>
<comment type="catalytic activity">
    <reaction evidence="10">
        <text>Mg(2+)(in) = Mg(2+)(out)</text>
        <dbReference type="Rhea" id="RHEA:29827"/>
        <dbReference type="ChEBI" id="CHEBI:18420"/>
    </reaction>
</comment>
<dbReference type="AlphaFoldDB" id="A0A2D2LU99"/>
<gene>
    <name evidence="12 13" type="primary">corA</name>
    <name evidence="13" type="ORF">NP7_04655</name>
</gene>
<evidence type="ECO:0000256" key="8">
    <source>
        <dbReference type="ARBA" id="ARBA00023065"/>
    </source>
</evidence>
<evidence type="ECO:0000313" key="13">
    <source>
        <dbReference type="EMBL" id="ATR78605.1"/>
    </source>
</evidence>
<evidence type="ECO:0000256" key="11">
    <source>
        <dbReference type="ARBA" id="ARBA00045497"/>
    </source>
</evidence>
<dbReference type="Proteomes" id="UP000229340">
    <property type="component" value="Chromosome"/>
</dbReference>
<keyword evidence="7 12" id="KW-1133">Transmembrane helix</keyword>
<dbReference type="InterPro" id="IPR045861">
    <property type="entry name" value="CorA_cytoplasmic_dom"/>
</dbReference>
<reference evidence="14" key="1">
    <citation type="submission" date="2017-11" db="EMBL/GenBank/DDBJ databases">
        <title>Complete genome sequence of Moraxella osloensis NP7 isolated from human skin.</title>
        <authorList>
            <person name="Lee K."/>
            <person name="Lim J.Y."/>
            <person name="Hwang I."/>
        </authorList>
    </citation>
    <scope>NUCLEOTIDE SEQUENCE [LARGE SCALE GENOMIC DNA]</scope>
    <source>
        <strain evidence="14">NP7</strain>
    </source>
</reference>
<evidence type="ECO:0000256" key="9">
    <source>
        <dbReference type="ARBA" id="ARBA00023136"/>
    </source>
</evidence>
<keyword evidence="8 12" id="KW-0406">Ion transport</keyword>
<dbReference type="Pfam" id="PF01544">
    <property type="entry name" value="CorA"/>
    <property type="match status" value="1"/>
</dbReference>
<dbReference type="Gene3D" id="3.30.460.20">
    <property type="entry name" value="CorA soluble domain-like"/>
    <property type="match status" value="1"/>
</dbReference>
<evidence type="ECO:0000256" key="7">
    <source>
        <dbReference type="ARBA" id="ARBA00022989"/>
    </source>
</evidence>
<keyword evidence="5 12" id="KW-0812">Transmembrane</keyword>
<evidence type="ECO:0000256" key="10">
    <source>
        <dbReference type="ARBA" id="ARBA00034269"/>
    </source>
</evidence>
<comment type="subcellular location">
    <subcellularLocation>
        <location evidence="1">Cell membrane</location>
        <topology evidence="1">Multi-pass membrane protein</topology>
    </subcellularLocation>
    <subcellularLocation>
        <location evidence="12">Membrane</location>
        <topology evidence="12">Multi-pass membrane protein</topology>
    </subcellularLocation>
</comment>
<dbReference type="GO" id="GO:0015087">
    <property type="term" value="F:cobalt ion transmembrane transporter activity"/>
    <property type="evidence" value="ECO:0007669"/>
    <property type="project" value="UniProtKB-UniRule"/>
</dbReference>
<evidence type="ECO:0000256" key="3">
    <source>
        <dbReference type="ARBA" id="ARBA00022448"/>
    </source>
</evidence>
<dbReference type="NCBIfam" id="TIGR00383">
    <property type="entry name" value="corA"/>
    <property type="match status" value="1"/>
</dbReference>
<dbReference type="SUPFAM" id="SSF144083">
    <property type="entry name" value="Magnesium transport protein CorA, transmembrane region"/>
    <property type="match status" value="1"/>
</dbReference>
<dbReference type="EMBL" id="CP024443">
    <property type="protein sequence ID" value="ATR78605.1"/>
    <property type="molecule type" value="Genomic_DNA"/>
</dbReference>
<evidence type="ECO:0000256" key="1">
    <source>
        <dbReference type="ARBA" id="ARBA00004651"/>
    </source>
</evidence>
<dbReference type="CDD" id="cd12830">
    <property type="entry name" value="MtCorA-like"/>
    <property type="match status" value="1"/>
</dbReference>
<keyword evidence="4 12" id="KW-1003">Cell membrane</keyword>
<accession>A0A2D2LU99</accession>
<sequence length="440" mass="50564">MTPPHQNKNLSERSDDLLEHPTQTTQHVTLPLASTLNPPHDMSTDSFTLANADVMYDEITDEELDLHGDDSYIYGENYDDDGTVEVYAPTDVPPPEYNPEAEITEDRFKGKNEIANCFAYSRKSGEKIGEIKLDDVRRELSNNNVFVWVGLHDPSIETIREVQEAFDLHELAIEDAFAEHQRAKVESYGNDSVFVVVRTAKLTENTIRYGTTAIFMGKQYIITIRQGASHSYQSVRDFCHRRPEKLRLGPIFVLHAILDFIVDNYLPITEKLGRYLREQEREIFSENFNKHTLRNLYELKSQLVHMRAVILPVQDICNFFINHKKTDLIPSFPSQAKPYFRDVNDHLLRALDAVNGLNEMLSVAMDTYMAVVNMGQNEVVRKLAAWAGILAVPTAVAGIYGMNFENMPELKMHYAYYILLAFILTICFTLYYRFKKSGWL</sequence>
<dbReference type="FunFam" id="1.20.58.340:FF:000004">
    <property type="entry name" value="Magnesium transport protein CorA"/>
    <property type="match status" value="1"/>
</dbReference>
<evidence type="ECO:0000256" key="4">
    <source>
        <dbReference type="ARBA" id="ARBA00022475"/>
    </source>
</evidence>
<feature type="transmembrane region" description="Helical" evidence="12">
    <location>
        <begin position="414"/>
        <end position="434"/>
    </location>
</feature>
<dbReference type="GO" id="GO:0005886">
    <property type="term" value="C:plasma membrane"/>
    <property type="evidence" value="ECO:0007669"/>
    <property type="project" value="UniProtKB-SubCell"/>
</dbReference>
<evidence type="ECO:0000256" key="12">
    <source>
        <dbReference type="RuleBase" id="RU362010"/>
    </source>
</evidence>
<dbReference type="PANTHER" id="PTHR46494">
    <property type="entry name" value="CORA FAMILY METAL ION TRANSPORTER (EUROFUNG)"/>
    <property type="match status" value="1"/>
</dbReference>
<comment type="function">
    <text evidence="11">Mediates influx of magnesium ions. Alternates between open and closed states. Activated by low cytoplasmic Mg(2+) levels. Inactive when cytoplasmic Mg(2+) levels are high.</text>
</comment>